<dbReference type="InterPro" id="IPR016181">
    <property type="entry name" value="Acyl_CoA_acyltransferase"/>
</dbReference>
<dbReference type="Gene3D" id="3.40.630.30">
    <property type="match status" value="1"/>
</dbReference>
<dbReference type="PANTHER" id="PTHR43233:SF1">
    <property type="entry name" value="FAMILY N-ACETYLTRANSFERASE, PUTATIVE (AFU_ORTHOLOGUE AFUA_6G03350)-RELATED"/>
    <property type="match status" value="1"/>
</dbReference>
<dbReference type="EMBL" id="JAIEZQ010000002">
    <property type="protein sequence ID" value="MBY9075162.1"/>
    <property type="molecule type" value="Genomic_DNA"/>
</dbReference>
<name>A0ABS7RKY8_9ACTN</name>
<dbReference type="SUPFAM" id="SSF55729">
    <property type="entry name" value="Acyl-CoA N-acyltransferases (Nat)"/>
    <property type="match status" value="1"/>
</dbReference>
<evidence type="ECO:0000259" key="1">
    <source>
        <dbReference type="PROSITE" id="PS51186"/>
    </source>
</evidence>
<accession>A0ABS7RKY8</accession>
<gene>
    <name evidence="2" type="ORF">K1X13_10060</name>
</gene>
<sequence>MEKSPEGYALHAGVPTPTDYVRLRQDSGLTPRTLEQANRALPGSWVACHVIDVEDGATVGMGRLIGDGGWYFHVVDMAVLPPHQRRGIGNQVLTWLLDRVREAAPPGACVSLMADPPGRRLYARHGFAENRDLSIGMAMWLGRENGVPENAVRQQIGDAR</sequence>
<dbReference type="InterPro" id="IPR000182">
    <property type="entry name" value="GNAT_dom"/>
</dbReference>
<evidence type="ECO:0000313" key="2">
    <source>
        <dbReference type="EMBL" id="MBY9075162.1"/>
    </source>
</evidence>
<dbReference type="CDD" id="cd04301">
    <property type="entry name" value="NAT_SF"/>
    <property type="match status" value="1"/>
</dbReference>
<proteinExistence type="predicted"/>
<dbReference type="Pfam" id="PF00583">
    <property type="entry name" value="Acetyltransf_1"/>
    <property type="match status" value="1"/>
</dbReference>
<dbReference type="PROSITE" id="PS51186">
    <property type="entry name" value="GNAT"/>
    <property type="match status" value="1"/>
</dbReference>
<feature type="domain" description="N-acetyltransferase" evidence="1">
    <location>
        <begin position="1"/>
        <end position="142"/>
    </location>
</feature>
<dbReference type="RefSeq" id="WP_221024949.1">
    <property type="nucleotide sequence ID" value="NZ_JAIEZQ010000002.1"/>
</dbReference>
<dbReference type="PANTHER" id="PTHR43233">
    <property type="entry name" value="FAMILY N-ACETYLTRANSFERASE, PUTATIVE (AFU_ORTHOLOGUE AFUA_6G03350)-RELATED"/>
    <property type="match status" value="1"/>
</dbReference>
<reference evidence="2 3" key="1">
    <citation type="submission" date="2021-08" db="EMBL/GenBank/DDBJ databases">
        <title>Nocardioides bacterium WL0053 sp. nov., isolated from the sediment.</title>
        <authorList>
            <person name="Wang L."/>
            <person name="Zhang D."/>
            <person name="Zhang A."/>
        </authorList>
    </citation>
    <scope>NUCLEOTIDE SEQUENCE [LARGE SCALE GENOMIC DNA]</scope>
    <source>
        <strain evidence="2 3">WL0053</strain>
    </source>
</reference>
<evidence type="ECO:0000313" key="3">
    <source>
        <dbReference type="Proteomes" id="UP000754710"/>
    </source>
</evidence>
<keyword evidence="3" id="KW-1185">Reference proteome</keyword>
<protein>
    <submittedName>
        <fullName evidence="2">GNAT family N-acetyltransferase</fullName>
    </submittedName>
</protein>
<organism evidence="2 3">
    <name type="scientific">Nocardioides jiangsuensis</name>
    <dbReference type="NCBI Taxonomy" id="2866161"/>
    <lineage>
        <taxon>Bacteria</taxon>
        <taxon>Bacillati</taxon>
        <taxon>Actinomycetota</taxon>
        <taxon>Actinomycetes</taxon>
        <taxon>Propionibacteriales</taxon>
        <taxon>Nocardioidaceae</taxon>
        <taxon>Nocardioides</taxon>
    </lineage>
</organism>
<dbReference type="InterPro" id="IPR053144">
    <property type="entry name" value="Acetyltransferase_Butenolide"/>
</dbReference>
<comment type="caution">
    <text evidence="2">The sequence shown here is derived from an EMBL/GenBank/DDBJ whole genome shotgun (WGS) entry which is preliminary data.</text>
</comment>
<dbReference type="Proteomes" id="UP000754710">
    <property type="component" value="Unassembled WGS sequence"/>
</dbReference>